<comment type="caution">
    <text evidence="1">The sequence shown here is derived from an EMBL/GenBank/DDBJ whole genome shotgun (WGS) entry which is preliminary data.</text>
</comment>
<dbReference type="STRING" id="394096.DB31_0358"/>
<organism evidence="1 2">
    <name type="scientific">Hyalangium minutum</name>
    <dbReference type="NCBI Taxonomy" id="394096"/>
    <lineage>
        <taxon>Bacteria</taxon>
        <taxon>Pseudomonadati</taxon>
        <taxon>Myxococcota</taxon>
        <taxon>Myxococcia</taxon>
        <taxon>Myxococcales</taxon>
        <taxon>Cystobacterineae</taxon>
        <taxon>Archangiaceae</taxon>
        <taxon>Hyalangium</taxon>
    </lineage>
</organism>
<dbReference type="AlphaFoldDB" id="A0A085WWN4"/>
<gene>
    <name evidence="1" type="ORF">DB31_0358</name>
</gene>
<proteinExistence type="predicted"/>
<dbReference type="EMBL" id="JMCB01000001">
    <property type="protein sequence ID" value="KFE72097.1"/>
    <property type="molecule type" value="Genomic_DNA"/>
</dbReference>
<dbReference type="Proteomes" id="UP000028725">
    <property type="component" value="Unassembled WGS sequence"/>
</dbReference>
<sequence length="151" mass="16437">MGSAQYSVKNEPSERTLYLRMAGFFEESEMKDFIRLYLEATASYGGKPHVVLADLRELQISSLDVSKLLGDAIGEGRKRGVTCCAHLTSATVVKMQMARLAREHSQGEDVTVNVGTLEEANKVLAEARLWMGLEAPAPEGTLSPPESPKAP</sequence>
<protein>
    <recommendedName>
        <fullName evidence="3">STAS domain-containing protein</fullName>
    </recommendedName>
</protein>
<dbReference type="RefSeq" id="WP_052419641.1">
    <property type="nucleotide sequence ID" value="NZ_JMCB01000001.1"/>
</dbReference>
<dbReference type="OrthoDB" id="5525697at2"/>
<reference evidence="1 2" key="1">
    <citation type="submission" date="2014-04" db="EMBL/GenBank/DDBJ databases">
        <title>Genome assembly of Hyalangium minutum DSM 14724.</title>
        <authorList>
            <person name="Sharma G."/>
            <person name="Subramanian S."/>
        </authorList>
    </citation>
    <scope>NUCLEOTIDE SEQUENCE [LARGE SCALE GENOMIC DNA]</scope>
    <source>
        <strain evidence="1 2">DSM 14724</strain>
    </source>
</reference>
<evidence type="ECO:0008006" key="3">
    <source>
        <dbReference type="Google" id="ProtNLM"/>
    </source>
</evidence>
<evidence type="ECO:0000313" key="2">
    <source>
        <dbReference type="Proteomes" id="UP000028725"/>
    </source>
</evidence>
<keyword evidence="2" id="KW-1185">Reference proteome</keyword>
<name>A0A085WWN4_9BACT</name>
<accession>A0A085WWN4</accession>
<evidence type="ECO:0000313" key="1">
    <source>
        <dbReference type="EMBL" id="KFE72097.1"/>
    </source>
</evidence>